<accession>A0A5C3KEM3</accession>
<reference evidence="3 4" key="1">
    <citation type="journal article" date="2019" name="Nat. Ecol. Evol.">
        <title>Megaphylogeny resolves global patterns of mushroom evolution.</title>
        <authorList>
            <person name="Varga T."/>
            <person name="Krizsan K."/>
            <person name="Foldi C."/>
            <person name="Dima B."/>
            <person name="Sanchez-Garcia M."/>
            <person name="Sanchez-Ramirez S."/>
            <person name="Szollosi G.J."/>
            <person name="Szarkandi J.G."/>
            <person name="Papp V."/>
            <person name="Albert L."/>
            <person name="Andreopoulos W."/>
            <person name="Angelini C."/>
            <person name="Antonin V."/>
            <person name="Barry K.W."/>
            <person name="Bougher N.L."/>
            <person name="Buchanan P."/>
            <person name="Buyck B."/>
            <person name="Bense V."/>
            <person name="Catcheside P."/>
            <person name="Chovatia M."/>
            <person name="Cooper J."/>
            <person name="Damon W."/>
            <person name="Desjardin D."/>
            <person name="Finy P."/>
            <person name="Geml J."/>
            <person name="Haridas S."/>
            <person name="Hughes K."/>
            <person name="Justo A."/>
            <person name="Karasinski D."/>
            <person name="Kautmanova I."/>
            <person name="Kiss B."/>
            <person name="Kocsube S."/>
            <person name="Kotiranta H."/>
            <person name="LaButti K.M."/>
            <person name="Lechner B.E."/>
            <person name="Liimatainen K."/>
            <person name="Lipzen A."/>
            <person name="Lukacs Z."/>
            <person name="Mihaltcheva S."/>
            <person name="Morgado L.N."/>
            <person name="Niskanen T."/>
            <person name="Noordeloos M.E."/>
            <person name="Ohm R.A."/>
            <person name="Ortiz-Santana B."/>
            <person name="Ovrebo C."/>
            <person name="Racz N."/>
            <person name="Riley R."/>
            <person name="Savchenko A."/>
            <person name="Shiryaev A."/>
            <person name="Soop K."/>
            <person name="Spirin V."/>
            <person name="Szebenyi C."/>
            <person name="Tomsovsky M."/>
            <person name="Tulloss R.E."/>
            <person name="Uehling J."/>
            <person name="Grigoriev I.V."/>
            <person name="Vagvolgyi C."/>
            <person name="Papp T."/>
            <person name="Martin F.M."/>
            <person name="Miettinen O."/>
            <person name="Hibbett D.S."/>
            <person name="Nagy L.G."/>
        </authorList>
    </citation>
    <scope>NUCLEOTIDE SEQUENCE [LARGE SCALE GENOMIC DNA]</scope>
    <source>
        <strain evidence="3 4">CBS 121175</strain>
    </source>
</reference>
<gene>
    <name evidence="3" type="ORF">FA15DRAFT_675307</name>
</gene>
<dbReference type="Proteomes" id="UP000307440">
    <property type="component" value="Unassembled WGS sequence"/>
</dbReference>
<feature type="compositionally biased region" description="Low complexity" evidence="1">
    <location>
        <begin position="140"/>
        <end position="150"/>
    </location>
</feature>
<dbReference type="AlphaFoldDB" id="A0A5C3KEM3"/>
<feature type="transmembrane region" description="Helical" evidence="2">
    <location>
        <begin position="271"/>
        <end position="294"/>
    </location>
</feature>
<feature type="region of interest" description="Disordered" evidence="1">
    <location>
        <begin position="1"/>
        <end position="175"/>
    </location>
</feature>
<evidence type="ECO:0000313" key="4">
    <source>
        <dbReference type="Proteomes" id="UP000307440"/>
    </source>
</evidence>
<feature type="region of interest" description="Disordered" evidence="1">
    <location>
        <begin position="369"/>
        <end position="397"/>
    </location>
</feature>
<feature type="region of interest" description="Disordered" evidence="1">
    <location>
        <begin position="311"/>
        <end position="334"/>
    </location>
</feature>
<organism evidence="3 4">
    <name type="scientific">Coprinopsis marcescibilis</name>
    <name type="common">Agaric fungus</name>
    <name type="synonym">Psathyrella marcescibilis</name>
    <dbReference type="NCBI Taxonomy" id="230819"/>
    <lineage>
        <taxon>Eukaryota</taxon>
        <taxon>Fungi</taxon>
        <taxon>Dikarya</taxon>
        <taxon>Basidiomycota</taxon>
        <taxon>Agaricomycotina</taxon>
        <taxon>Agaricomycetes</taxon>
        <taxon>Agaricomycetidae</taxon>
        <taxon>Agaricales</taxon>
        <taxon>Agaricineae</taxon>
        <taxon>Psathyrellaceae</taxon>
        <taxon>Coprinopsis</taxon>
    </lineage>
</organism>
<sequence length="485" mass="50301">MATPIPTGEGPSISLAPSVTEDDTKPENNSSTEGIGEPAPSQTVGNSNNPGPSSSLSSQRESESNTPTPSPSSSIGNPITTPAPSLSDPGPQNPGPSRSSSGQGNPNPGPTGNPEGNPNPGPSRPSTTAGNPSPNPSRPPTTVTNNPGPTRHSTPGADPERSNIPANGPEGTSTQHHVPIVFSHWHNPHHLSSPTRLLIITSTLNTPLTTVMLAPTIVTEPGGSIHSTLTQVTSVLQPGVVVTTTVPEEHVNNGNSGTNSAGRGIPLSAPIIAGAVIGGFVLLAFLAGLIFFFLRRHRRIRPRGIGFDHHEQEKYFDDPNYSGHSHEGQSAAASLSSTIKYQRLAVSDSPHSNNALAVGTAATSVAFGSSQLASQVPERSMSPPPPPRPPRAPQRPHAMKLSVDTTNLTPSVAVGSTATAGSVGLTVQPPSPRSPESLYSTVTVVPEPRRLIPGETEEPRPPSWVGVFSNFDNDGFQTPLLQRHA</sequence>
<evidence type="ECO:0000256" key="1">
    <source>
        <dbReference type="SAM" id="MobiDB-lite"/>
    </source>
</evidence>
<keyword evidence="2" id="KW-1133">Transmembrane helix</keyword>
<keyword evidence="4" id="KW-1185">Reference proteome</keyword>
<evidence type="ECO:0000313" key="3">
    <source>
        <dbReference type="EMBL" id="TFK18398.1"/>
    </source>
</evidence>
<feature type="compositionally biased region" description="Pro residues" evidence="1">
    <location>
        <begin position="382"/>
        <end position="393"/>
    </location>
</feature>
<protein>
    <submittedName>
        <fullName evidence="3">Uncharacterized protein</fullName>
    </submittedName>
</protein>
<keyword evidence="2" id="KW-0812">Transmembrane</keyword>
<name>A0A5C3KEM3_COPMA</name>
<dbReference type="EMBL" id="ML210405">
    <property type="protein sequence ID" value="TFK18398.1"/>
    <property type="molecule type" value="Genomic_DNA"/>
</dbReference>
<evidence type="ECO:0000256" key="2">
    <source>
        <dbReference type="SAM" id="Phobius"/>
    </source>
</evidence>
<keyword evidence="2" id="KW-0472">Membrane</keyword>
<feature type="compositionally biased region" description="Pro residues" evidence="1">
    <location>
        <begin position="107"/>
        <end position="123"/>
    </location>
</feature>
<feature type="compositionally biased region" description="Low complexity" evidence="1">
    <location>
        <begin position="45"/>
        <end position="82"/>
    </location>
</feature>
<proteinExistence type="predicted"/>
<feature type="compositionally biased region" description="Low complexity" evidence="1">
    <location>
        <begin position="95"/>
        <end position="106"/>
    </location>
</feature>